<dbReference type="NCBIfam" id="NF004513">
    <property type="entry name" value="PRK05854.1"/>
    <property type="match status" value="1"/>
</dbReference>
<keyword evidence="4" id="KW-1185">Reference proteome</keyword>
<dbReference type="InterPro" id="IPR036291">
    <property type="entry name" value="NAD(P)-bd_dom_sf"/>
</dbReference>
<accession>A0A4Y9RUN4</accession>
<evidence type="ECO:0000313" key="3">
    <source>
        <dbReference type="EMBL" id="TFW12603.1"/>
    </source>
</evidence>
<evidence type="ECO:0000256" key="1">
    <source>
        <dbReference type="ARBA" id="ARBA00006484"/>
    </source>
</evidence>
<dbReference type="OrthoDB" id="109589at2"/>
<sequence length="307" mass="32654">MVMTWTTNDIPDLSGKLAIVTGATGGLGLETALVLAGKGAEVVLAARNPNKGAEAERLVRTRHPAANVRFDLLDLGDLASVAAFSDRHLAAGRPIDILINNAGVMALPTRQTTVDGFEMQFGTNYLSHFALTCRLLPLLTQAQARVIQLSSVAHRSGHIRLDDLNSTTGYSPWSVYQQSKLAMLMFAIELQRRSDAQGWGLTSVAAHPGFARTDLITNGHAGKPGLFARGARLLEGVLSHSAADGALPILMAATLPNVAPAGYYGPTGFQEMKGPPGVAVIKPRARDAEVARQLWAESERLTGVRYG</sequence>
<evidence type="ECO:0000256" key="2">
    <source>
        <dbReference type="ARBA" id="ARBA00023002"/>
    </source>
</evidence>
<dbReference type="Pfam" id="PF00106">
    <property type="entry name" value="adh_short"/>
    <property type="match status" value="1"/>
</dbReference>
<dbReference type="AlphaFoldDB" id="A0A4Y9RUN4"/>
<name>A0A4Y9RUN4_9CAUL</name>
<dbReference type="PANTHER" id="PTHR24320:SF148">
    <property type="entry name" value="NAD(P)-BINDING ROSSMANN-FOLD SUPERFAMILY PROTEIN"/>
    <property type="match status" value="1"/>
</dbReference>
<dbReference type="EMBL" id="SPVH01000006">
    <property type="protein sequence ID" value="TFW12603.1"/>
    <property type="molecule type" value="Genomic_DNA"/>
</dbReference>
<proteinExistence type="inferred from homology"/>
<protein>
    <submittedName>
        <fullName evidence="3">SDR family NAD(P)-dependent oxidoreductase</fullName>
    </submittedName>
</protein>
<keyword evidence="2" id="KW-0560">Oxidoreductase</keyword>
<dbReference type="PRINTS" id="PR00081">
    <property type="entry name" value="GDHRDH"/>
</dbReference>
<organism evidence="3 4">
    <name type="scientific">Brevundimonas intermedia</name>
    <dbReference type="NCBI Taxonomy" id="74315"/>
    <lineage>
        <taxon>Bacteria</taxon>
        <taxon>Pseudomonadati</taxon>
        <taxon>Pseudomonadota</taxon>
        <taxon>Alphaproteobacteria</taxon>
        <taxon>Caulobacterales</taxon>
        <taxon>Caulobacteraceae</taxon>
        <taxon>Brevundimonas</taxon>
    </lineage>
</organism>
<dbReference type="SUPFAM" id="SSF51735">
    <property type="entry name" value="NAD(P)-binding Rossmann-fold domains"/>
    <property type="match status" value="1"/>
</dbReference>
<dbReference type="NCBIfam" id="NF004846">
    <property type="entry name" value="PRK06197.1"/>
    <property type="match status" value="1"/>
</dbReference>
<gene>
    <name evidence="3" type="ORF">EGY25_11445</name>
</gene>
<reference evidence="3 4" key="1">
    <citation type="submission" date="2019-03" db="EMBL/GenBank/DDBJ databases">
        <title>Draft genome of Brevundimonas sp. a heavy metal resistant soil bacteria.</title>
        <authorList>
            <person name="Soto J."/>
        </authorList>
    </citation>
    <scope>NUCLEOTIDE SEQUENCE [LARGE SCALE GENOMIC DNA]</scope>
    <source>
        <strain evidence="3 4">B-10</strain>
    </source>
</reference>
<comment type="caution">
    <text evidence="3">The sequence shown here is derived from an EMBL/GenBank/DDBJ whole genome shotgun (WGS) entry which is preliminary data.</text>
</comment>
<evidence type="ECO:0000313" key="4">
    <source>
        <dbReference type="Proteomes" id="UP000298216"/>
    </source>
</evidence>
<dbReference type="CDD" id="cd05327">
    <property type="entry name" value="retinol-DH_like_SDR_c_like"/>
    <property type="match status" value="1"/>
</dbReference>
<dbReference type="GO" id="GO:0016491">
    <property type="term" value="F:oxidoreductase activity"/>
    <property type="evidence" value="ECO:0007669"/>
    <property type="project" value="UniProtKB-KW"/>
</dbReference>
<comment type="similarity">
    <text evidence="1">Belongs to the short-chain dehydrogenases/reductases (SDR) family.</text>
</comment>
<dbReference type="InterPro" id="IPR002347">
    <property type="entry name" value="SDR_fam"/>
</dbReference>
<dbReference type="Gene3D" id="3.40.50.720">
    <property type="entry name" value="NAD(P)-binding Rossmann-like Domain"/>
    <property type="match status" value="1"/>
</dbReference>
<dbReference type="Proteomes" id="UP000298216">
    <property type="component" value="Unassembled WGS sequence"/>
</dbReference>
<dbReference type="PANTHER" id="PTHR24320">
    <property type="entry name" value="RETINOL DEHYDROGENASE"/>
    <property type="match status" value="1"/>
</dbReference>